<evidence type="ECO:0000313" key="3">
    <source>
        <dbReference type="Proteomes" id="UP001476282"/>
    </source>
</evidence>
<keyword evidence="3" id="KW-1185">Reference proteome</keyword>
<feature type="domain" description="Beta-lactamase-related" evidence="1">
    <location>
        <begin position="68"/>
        <end position="337"/>
    </location>
</feature>
<dbReference type="InterPro" id="IPR012338">
    <property type="entry name" value="Beta-lactam/transpept-like"/>
</dbReference>
<accession>A0ABP9UM10</accession>
<sequence>MLEELRGMADKVGVNRRDWLMLAGGGLLGGCVPFGGGGNLRKWDHETLERADAIARSRGCRGWGAWENGSLRKSWRTHESGPVMSITKTLAMLSCVKAADEGWLSADEKVADTITEWRDVEGKQDITIQMLLQMTAGLDEGVAALYRGRPKDKGATAVGLPLRDLPGSRFRYGPVCWELLGEVLRRKCAARGTTTERHIYGSVMRPIGLTGGAEWKSDLTDHFYLSTGAEMTVTGLGRLGRTLVDLLSGKNSAGLSAGRFKEMTRTSRANPMFGGGLWRNRAASRAVEIEDVLDPPRDPTFWAGACLSGSQPSSMVALIGSSGQRVFIWPEAGRVVARLGYSGSWQDRPFLAVV</sequence>
<dbReference type="Proteomes" id="UP001476282">
    <property type="component" value="Unassembled WGS sequence"/>
</dbReference>
<dbReference type="SUPFAM" id="SSF56601">
    <property type="entry name" value="beta-lactamase/transpeptidase-like"/>
    <property type="match status" value="1"/>
</dbReference>
<dbReference type="InterPro" id="IPR001466">
    <property type="entry name" value="Beta-lactam-related"/>
</dbReference>
<dbReference type="PANTHER" id="PTHR43283">
    <property type="entry name" value="BETA-LACTAMASE-RELATED"/>
    <property type="match status" value="1"/>
</dbReference>
<reference evidence="2 3" key="1">
    <citation type="submission" date="2024-02" db="EMBL/GenBank/DDBJ databases">
        <title>Haloferula sargassicola NBRC 104335.</title>
        <authorList>
            <person name="Ichikawa N."/>
            <person name="Katano-Makiyama Y."/>
            <person name="Hidaka K."/>
        </authorList>
    </citation>
    <scope>NUCLEOTIDE SEQUENCE [LARGE SCALE GENOMIC DNA]</scope>
    <source>
        <strain evidence="2 3">NBRC 104335</strain>
    </source>
</reference>
<dbReference type="Pfam" id="PF00144">
    <property type="entry name" value="Beta-lactamase"/>
    <property type="match status" value="1"/>
</dbReference>
<dbReference type="InterPro" id="IPR050789">
    <property type="entry name" value="Diverse_Enzym_Activities"/>
</dbReference>
<dbReference type="RefSeq" id="WP_353565895.1">
    <property type="nucleotide sequence ID" value="NZ_BAABRI010000004.1"/>
</dbReference>
<name>A0ABP9UM10_9BACT</name>
<organism evidence="2 3">
    <name type="scientific">Haloferula sargassicola</name>
    <dbReference type="NCBI Taxonomy" id="490096"/>
    <lineage>
        <taxon>Bacteria</taxon>
        <taxon>Pseudomonadati</taxon>
        <taxon>Verrucomicrobiota</taxon>
        <taxon>Verrucomicrobiia</taxon>
        <taxon>Verrucomicrobiales</taxon>
        <taxon>Verrucomicrobiaceae</taxon>
        <taxon>Haloferula</taxon>
    </lineage>
</organism>
<dbReference type="PANTHER" id="PTHR43283:SF7">
    <property type="entry name" value="BETA-LACTAMASE-RELATED DOMAIN-CONTAINING PROTEIN"/>
    <property type="match status" value="1"/>
</dbReference>
<protein>
    <recommendedName>
        <fullName evidence="1">Beta-lactamase-related domain-containing protein</fullName>
    </recommendedName>
</protein>
<dbReference type="Gene3D" id="3.40.710.10">
    <property type="entry name" value="DD-peptidase/beta-lactamase superfamily"/>
    <property type="match status" value="1"/>
</dbReference>
<dbReference type="EMBL" id="BAABRI010000004">
    <property type="protein sequence ID" value="GAA5481746.1"/>
    <property type="molecule type" value="Genomic_DNA"/>
</dbReference>
<comment type="caution">
    <text evidence="2">The sequence shown here is derived from an EMBL/GenBank/DDBJ whole genome shotgun (WGS) entry which is preliminary data.</text>
</comment>
<evidence type="ECO:0000313" key="2">
    <source>
        <dbReference type="EMBL" id="GAA5481746.1"/>
    </source>
</evidence>
<gene>
    <name evidence="2" type="ORF">Hsar01_00957</name>
</gene>
<dbReference type="PROSITE" id="PS51257">
    <property type="entry name" value="PROKAR_LIPOPROTEIN"/>
    <property type="match status" value="1"/>
</dbReference>
<proteinExistence type="predicted"/>
<evidence type="ECO:0000259" key="1">
    <source>
        <dbReference type="Pfam" id="PF00144"/>
    </source>
</evidence>